<protein>
    <recommendedName>
        <fullName evidence="4">RRM domain-containing protein</fullName>
    </recommendedName>
</protein>
<evidence type="ECO:0000256" key="1">
    <source>
        <dbReference type="SAM" id="MobiDB-lite"/>
    </source>
</evidence>
<evidence type="ECO:0000313" key="3">
    <source>
        <dbReference type="Proteomes" id="UP000265703"/>
    </source>
</evidence>
<gene>
    <name evidence="2" type="ORF">C1645_831998</name>
</gene>
<dbReference type="Proteomes" id="UP000265703">
    <property type="component" value="Unassembled WGS sequence"/>
</dbReference>
<feature type="compositionally biased region" description="Polar residues" evidence="1">
    <location>
        <begin position="161"/>
        <end position="172"/>
    </location>
</feature>
<comment type="caution">
    <text evidence="2">The sequence shown here is derived from an EMBL/GenBank/DDBJ whole genome shotgun (WGS) entry which is preliminary data.</text>
</comment>
<feature type="region of interest" description="Disordered" evidence="1">
    <location>
        <begin position="143"/>
        <end position="179"/>
    </location>
</feature>
<organism evidence="2 3">
    <name type="scientific">Glomus cerebriforme</name>
    <dbReference type="NCBI Taxonomy" id="658196"/>
    <lineage>
        <taxon>Eukaryota</taxon>
        <taxon>Fungi</taxon>
        <taxon>Fungi incertae sedis</taxon>
        <taxon>Mucoromycota</taxon>
        <taxon>Glomeromycotina</taxon>
        <taxon>Glomeromycetes</taxon>
        <taxon>Glomerales</taxon>
        <taxon>Glomeraceae</taxon>
        <taxon>Glomus</taxon>
    </lineage>
</organism>
<accession>A0A397SEE3</accession>
<feature type="compositionally biased region" description="Low complexity" evidence="1">
    <location>
        <begin position="143"/>
        <end position="160"/>
    </location>
</feature>
<evidence type="ECO:0000313" key="2">
    <source>
        <dbReference type="EMBL" id="RIA84610.1"/>
    </source>
</evidence>
<dbReference type="AlphaFoldDB" id="A0A397SEE3"/>
<reference evidence="2 3" key="1">
    <citation type="submission" date="2018-06" db="EMBL/GenBank/DDBJ databases">
        <title>Comparative genomics reveals the genomic features of Rhizophagus irregularis, R. cerebriforme, R. diaphanum and Gigaspora rosea, and their symbiotic lifestyle signature.</title>
        <authorList>
            <person name="Morin E."/>
            <person name="San Clemente H."/>
            <person name="Chen E.C.H."/>
            <person name="De La Providencia I."/>
            <person name="Hainaut M."/>
            <person name="Kuo A."/>
            <person name="Kohler A."/>
            <person name="Murat C."/>
            <person name="Tang N."/>
            <person name="Roy S."/>
            <person name="Loubradou J."/>
            <person name="Henrissat B."/>
            <person name="Grigoriev I.V."/>
            <person name="Corradi N."/>
            <person name="Roux C."/>
            <person name="Martin F.M."/>
        </authorList>
    </citation>
    <scope>NUCLEOTIDE SEQUENCE [LARGE SCALE GENOMIC DNA]</scope>
    <source>
        <strain evidence="2 3">DAOM 227022</strain>
    </source>
</reference>
<evidence type="ECO:0008006" key="4">
    <source>
        <dbReference type="Google" id="ProtNLM"/>
    </source>
</evidence>
<dbReference type="EMBL" id="QKYT01000480">
    <property type="protein sequence ID" value="RIA84610.1"/>
    <property type="molecule type" value="Genomic_DNA"/>
</dbReference>
<name>A0A397SEE3_9GLOM</name>
<dbReference type="OrthoDB" id="2319733at2759"/>
<sequence>MDITLKIPIIFGNEESPTTSVHARFKRFGEIIHLTMRTRGLFQYAYIKYSSSDGIAHFYNHTWSETLGHDIVRVLPLTLSQEEPSATQKWYKKGGSMHDKSFNSNQALKAQFEEFRKSLQDLYKMVTSFANDIKALKSKINSSPQFSSSSSNNKGPNKCSHITSSSEDNSPLDQERCYV</sequence>
<proteinExistence type="predicted"/>
<keyword evidence="3" id="KW-1185">Reference proteome</keyword>